<dbReference type="PROSITE" id="PS51071">
    <property type="entry name" value="HTH_RPIR"/>
    <property type="match status" value="1"/>
</dbReference>
<sequence length="251" mass="28643">MTTSKKQLTQTETYTWDYLNEHFQEIINLNISEVGEIISVSTATITRTLQKKGYRGFVDFKHSMANNAQDELNILTEPLLNDETKISILKSYQEVTRTLNMLDLKTLNNVVDLLLDTEKVIIFARGFSELLGTEMQTKLLLLGIYTELYTDPNIIRTISKRLDTKTCVIFISLNGETHSLQNAASNCQERLIPSVLISSNQAGNLGKLTDYQLYGFKTELTYFPDFEVHSRLPLYIIMRLLLDTLAVNMKA</sequence>
<dbReference type="GO" id="GO:0003677">
    <property type="term" value="F:DNA binding"/>
    <property type="evidence" value="ECO:0007669"/>
    <property type="project" value="UniProtKB-KW"/>
</dbReference>
<dbReference type="GO" id="GO:0003700">
    <property type="term" value="F:DNA-binding transcription factor activity"/>
    <property type="evidence" value="ECO:0007669"/>
    <property type="project" value="InterPro"/>
</dbReference>
<dbReference type="Gene3D" id="3.40.50.10490">
    <property type="entry name" value="Glucose-6-phosphate isomerase like protein, domain 1"/>
    <property type="match status" value="1"/>
</dbReference>
<name>A0A380ITQ9_STRAG</name>
<organism evidence="6 8">
    <name type="scientific">Streptococcus agalactiae</name>
    <dbReference type="NCBI Taxonomy" id="1311"/>
    <lineage>
        <taxon>Bacteria</taxon>
        <taxon>Bacillati</taxon>
        <taxon>Bacillota</taxon>
        <taxon>Bacilli</taxon>
        <taxon>Lactobacillales</taxon>
        <taxon>Streptococcaceae</taxon>
        <taxon>Streptococcus</taxon>
    </lineage>
</organism>
<dbReference type="EMBL" id="UHEQ01000004">
    <property type="protein sequence ID" value="SUN14612.1"/>
    <property type="molecule type" value="Genomic_DNA"/>
</dbReference>
<dbReference type="AlphaFoldDB" id="A0A380ITQ9"/>
<accession>A0A380ITQ9</accession>
<keyword evidence="1" id="KW-0805">Transcription regulation</keyword>
<evidence type="ECO:0000259" key="4">
    <source>
        <dbReference type="PROSITE" id="PS51071"/>
    </source>
</evidence>
<dbReference type="InterPro" id="IPR046348">
    <property type="entry name" value="SIS_dom_sf"/>
</dbReference>
<reference evidence="7 9" key="2">
    <citation type="submission" date="2018-12" db="EMBL/GenBank/DDBJ databases">
        <authorList>
            <consortium name="Pathogen Informatics"/>
        </authorList>
    </citation>
    <scope>NUCLEOTIDE SEQUENCE [LARGE SCALE GENOMIC DNA]</scope>
    <source>
        <strain evidence="7 9">NCTC8184</strain>
    </source>
</reference>
<dbReference type="InterPro" id="IPR047640">
    <property type="entry name" value="RpiR-like"/>
</dbReference>
<dbReference type="InterPro" id="IPR036388">
    <property type="entry name" value="WH-like_DNA-bd_sf"/>
</dbReference>
<evidence type="ECO:0000313" key="6">
    <source>
        <dbReference type="EMBL" id="SUN14612.1"/>
    </source>
</evidence>
<evidence type="ECO:0000313" key="8">
    <source>
        <dbReference type="Proteomes" id="UP000254076"/>
    </source>
</evidence>
<dbReference type="Pfam" id="PF01418">
    <property type="entry name" value="HTH_6"/>
    <property type="match status" value="1"/>
</dbReference>
<dbReference type="PANTHER" id="PTHR30514:SF21">
    <property type="entry name" value="RPIR-FAMILY TRANSCRIPTIONAL REGULATOR"/>
    <property type="match status" value="1"/>
</dbReference>
<dbReference type="CDD" id="cd05013">
    <property type="entry name" value="SIS_RpiR"/>
    <property type="match status" value="1"/>
</dbReference>
<dbReference type="InterPro" id="IPR001347">
    <property type="entry name" value="SIS_dom"/>
</dbReference>
<dbReference type="GO" id="GO:0097367">
    <property type="term" value="F:carbohydrate derivative binding"/>
    <property type="evidence" value="ECO:0007669"/>
    <property type="project" value="InterPro"/>
</dbReference>
<dbReference type="Proteomes" id="UP000268870">
    <property type="component" value="Chromosome"/>
</dbReference>
<dbReference type="InterPro" id="IPR035472">
    <property type="entry name" value="RpiR-like_SIS"/>
</dbReference>
<evidence type="ECO:0000313" key="9">
    <source>
        <dbReference type="Proteomes" id="UP000268870"/>
    </source>
</evidence>
<dbReference type="Proteomes" id="UP000254076">
    <property type="component" value="Unassembled WGS sequence"/>
</dbReference>
<evidence type="ECO:0000313" key="7">
    <source>
        <dbReference type="EMBL" id="VED65114.1"/>
    </source>
</evidence>
<dbReference type="Gene3D" id="1.10.10.10">
    <property type="entry name" value="Winged helix-like DNA-binding domain superfamily/Winged helix DNA-binding domain"/>
    <property type="match status" value="1"/>
</dbReference>
<evidence type="ECO:0000256" key="3">
    <source>
        <dbReference type="ARBA" id="ARBA00023163"/>
    </source>
</evidence>
<dbReference type="RefSeq" id="WP_000213558.1">
    <property type="nucleotide sequence ID" value="NZ_CP010319.1"/>
</dbReference>
<dbReference type="InterPro" id="IPR009057">
    <property type="entry name" value="Homeodomain-like_sf"/>
</dbReference>
<keyword evidence="3" id="KW-0804">Transcription</keyword>
<dbReference type="PANTHER" id="PTHR30514">
    <property type="entry name" value="GLUCOKINASE"/>
    <property type="match status" value="1"/>
</dbReference>
<dbReference type="InterPro" id="IPR000281">
    <property type="entry name" value="HTH_RpiR"/>
</dbReference>
<evidence type="ECO:0000256" key="2">
    <source>
        <dbReference type="ARBA" id="ARBA00023125"/>
    </source>
</evidence>
<gene>
    <name evidence="6" type="primary">ybbH</name>
    <name evidence="7" type="ORF">NCTC8184_01157</name>
    <name evidence="6" type="ORF">NCTC8185_01906</name>
</gene>
<feature type="domain" description="SIS" evidence="5">
    <location>
        <begin position="110"/>
        <end position="247"/>
    </location>
</feature>
<keyword evidence="2" id="KW-0238">DNA-binding</keyword>
<evidence type="ECO:0000259" key="5">
    <source>
        <dbReference type="PROSITE" id="PS51464"/>
    </source>
</evidence>
<dbReference type="EMBL" id="LR134265">
    <property type="protein sequence ID" value="VED65114.1"/>
    <property type="molecule type" value="Genomic_DNA"/>
</dbReference>
<protein>
    <submittedName>
        <fullName evidence="6">Phosphosugar-binding transcriptional repressor,RpiR family</fullName>
    </submittedName>
</protein>
<dbReference type="PROSITE" id="PS51464">
    <property type="entry name" value="SIS"/>
    <property type="match status" value="1"/>
</dbReference>
<reference evidence="6 8" key="1">
    <citation type="submission" date="2018-06" db="EMBL/GenBank/DDBJ databases">
        <authorList>
            <consortium name="Pathogen Informatics"/>
            <person name="Doyle S."/>
        </authorList>
    </citation>
    <scope>NUCLEOTIDE SEQUENCE [LARGE SCALE GENOMIC DNA]</scope>
    <source>
        <strain evidence="6 8">NCTC8185</strain>
    </source>
</reference>
<dbReference type="Pfam" id="PF01380">
    <property type="entry name" value="SIS"/>
    <property type="match status" value="1"/>
</dbReference>
<proteinExistence type="predicted"/>
<dbReference type="GO" id="GO:1901135">
    <property type="term" value="P:carbohydrate derivative metabolic process"/>
    <property type="evidence" value="ECO:0007669"/>
    <property type="project" value="InterPro"/>
</dbReference>
<dbReference type="SUPFAM" id="SSF53697">
    <property type="entry name" value="SIS domain"/>
    <property type="match status" value="1"/>
</dbReference>
<feature type="domain" description="HTH rpiR-type" evidence="4">
    <location>
        <begin position="1"/>
        <end position="71"/>
    </location>
</feature>
<dbReference type="SUPFAM" id="SSF46689">
    <property type="entry name" value="Homeodomain-like"/>
    <property type="match status" value="1"/>
</dbReference>
<evidence type="ECO:0000256" key="1">
    <source>
        <dbReference type="ARBA" id="ARBA00023015"/>
    </source>
</evidence>